<comment type="similarity">
    <text evidence="2">Belongs to the binding-protein-dependent transport system permease family. MalFG subfamily.</text>
</comment>
<gene>
    <name evidence="11" type="primary">sugB_21</name>
    <name evidence="11" type="ORF">SDC9_140547</name>
</gene>
<evidence type="ECO:0000256" key="6">
    <source>
        <dbReference type="ARBA" id="ARBA00022692"/>
    </source>
</evidence>
<dbReference type="EMBL" id="VSSQ01040213">
    <property type="protein sequence ID" value="MPM93410.1"/>
    <property type="molecule type" value="Genomic_DNA"/>
</dbReference>
<dbReference type="GO" id="GO:0055085">
    <property type="term" value="P:transmembrane transport"/>
    <property type="evidence" value="ECO:0007669"/>
    <property type="project" value="InterPro"/>
</dbReference>
<evidence type="ECO:0000259" key="10">
    <source>
        <dbReference type="PROSITE" id="PS50928"/>
    </source>
</evidence>
<evidence type="ECO:0000313" key="11">
    <source>
        <dbReference type="EMBL" id="MPM93410.1"/>
    </source>
</evidence>
<evidence type="ECO:0000256" key="8">
    <source>
        <dbReference type="ARBA" id="ARBA00023136"/>
    </source>
</evidence>
<feature type="domain" description="ABC transmembrane type-1" evidence="10">
    <location>
        <begin position="1"/>
        <end position="179"/>
    </location>
</feature>
<keyword evidence="4" id="KW-1003">Cell membrane</keyword>
<name>A0A645DV80_9ZZZZ</name>
<dbReference type="Pfam" id="PF00528">
    <property type="entry name" value="BPD_transp_1"/>
    <property type="match status" value="1"/>
</dbReference>
<evidence type="ECO:0000256" key="2">
    <source>
        <dbReference type="ARBA" id="ARBA00009047"/>
    </source>
</evidence>
<evidence type="ECO:0000256" key="5">
    <source>
        <dbReference type="ARBA" id="ARBA00022597"/>
    </source>
</evidence>
<protein>
    <submittedName>
        <fullName evidence="11">Trehalose transport system permease protein SugB</fullName>
    </submittedName>
</protein>
<sequence length="190" mass="21255">MLLLSALAGYAFASLEFKGKKYFLFFMSIVITVPLATYLVPIYMMEDKFGLINTRWGLILPYVAVNLPFASLIMRASFKKIPNELIEAAVIDGCSLFQVWLKILLPLVKPGLFVVTILTFINVWGEFMFAKTLANTYVAQTLPVGITFLRDEAASWQYGTLSAVIILSLIPVGSLFLILQKYIVKGLNKI</sequence>
<evidence type="ECO:0000256" key="7">
    <source>
        <dbReference type="ARBA" id="ARBA00022989"/>
    </source>
</evidence>
<dbReference type="InterPro" id="IPR000515">
    <property type="entry name" value="MetI-like"/>
</dbReference>
<evidence type="ECO:0000256" key="3">
    <source>
        <dbReference type="ARBA" id="ARBA00022448"/>
    </source>
</evidence>
<keyword evidence="6 9" id="KW-0812">Transmembrane</keyword>
<dbReference type="GO" id="GO:0005886">
    <property type="term" value="C:plasma membrane"/>
    <property type="evidence" value="ECO:0007669"/>
    <property type="project" value="UniProtKB-SubCell"/>
</dbReference>
<keyword evidence="8 9" id="KW-0472">Membrane</keyword>
<keyword evidence="3" id="KW-0813">Transport</keyword>
<keyword evidence="5" id="KW-0762">Sugar transport</keyword>
<dbReference type="PANTHER" id="PTHR32243:SF50">
    <property type="entry name" value="MALTOSE_MALTODEXTRIN TRANSPORT SYSTEM PERMEASE PROTEIN MALG"/>
    <property type="match status" value="1"/>
</dbReference>
<dbReference type="PROSITE" id="PS50928">
    <property type="entry name" value="ABC_TM1"/>
    <property type="match status" value="1"/>
</dbReference>
<evidence type="ECO:0000256" key="9">
    <source>
        <dbReference type="SAM" id="Phobius"/>
    </source>
</evidence>
<comment type="subcellular location">
    <subcellularLocation>
        <location evidence="1">Cell membrane</location>
        <topology evidence="1">Multi-pass membrane protein</topology>
    </subcellularLocation>
</comment>
<evidence type="ECO:0000256" key="1">
    <source>
        <dbReference type="ARBA" id="ARBA00004651"/>
    </source>
</evidence>
<evidence type="ECO:0000256" key="4">
    <source>
        <dbReference type="ARBA" id="ARBA00022475"/>
    </source>
</evidence>
<feature type="transmembrane region" description="Helical" evidence="9">
    <location>
        <begin position="23"/>
        <end position="44"/>
    </location>
</feature>
<dbReference type="PANTHER" id="PTHR32243">
    <property type="entry name" value="MALTOSE TRANSPORT SYSTEM PERMEASE-RELATED"/>
    <property type="match status" value="1"/>
</dbReference>
<proteinExistence type="inferred from homology"/>
<organism evidence="11">
    <name type="scientific">bioreactor metagenome</name>
    <dbReference type="NCBI Taxonomy" id="1076179"/>
    <lineage>
        <taxon>unclassified sequences</taxon>
        <taxon>metagenomes</taxon>
        <taxon>ecological metagenomes</taxon>
    </lineage>
</organism>
<dbReference type="AlphaFoldDB" id="A0A645DV80"/>
<feature type="transmembrane region" description="Helical" evidence="9">
    <location>
        <begin position="56"/>
        <end position="74"/>
    </location>
</feature>
<keyword evidence="7 9" id="KW-1133">Transmembrane helix</keyword>
<dbReference type="InterPro" id="IPR035906">
    <property type="entry name" value="MetI-like_sf"/>
</dbReference>
<dbReference type="Gene3D" id="1.10.3720.10">
    <property type="entry name" value="MetI-like"/>
    <property type="match status" value="1"/>
</dbReference>
<dbReference type="SUPFAM" id="SSF161098">
    <property type="entry name" value="MetI-like"/>
    <property type="match status" value="1"/>
</dbReference>
<dbReference type="InterPro" id="IPR050901">
    <property type="entry name" value="BP-dep_ABC_trans_perm"/>
</dbReference>
<accession>A0A645DV80</accession>
<feature type="transmembrane region" description="Helical" evidence="9">
    <location>
        <begin position="158"/>
        <end position="179"/>
    </location>
</feature>
<reference evidence="11" key="1">
    <citation type="submission" date="2019-08" db="EMBL/GenBank/DDBJ databases">
        <authorList>
            <person name="Kucharzyk K."/>
            <person name="Murdoch R.W."/>
            <person name="Higgins S."/>
            <person name="Loffler F."/>
        </authorList>
    </citation>
    <scope>NUCLEOTIDE SEQUENCE</scope>
</reference>
<comment type="caution">
    <text evidence="11">The sequence shown here is derived from an EMBL/GenBank/DDBJ whole genome shotgun (WGS) entry which is preliminary data.</text>
</comment>
<dbReference type="CDD" id="cd06261">
    <property type="entry name" value="TM_PBP2"/>
    <property type="match status" value="1"/>
</dbReference>